<dbReference type="Gene3D" id="3.30.70.1280">
    <property type="entry name" value="SP0830-like domains"/>
    <property type="match status" value="1"/>
</dbReference>
<dbReference type="InterPro" id="IPR012545">
    <property type="entry name" value="DUF1697"/>
</dbReference>
<dbReference type="SUPFAM" id="SSF160379">
    <property type="entry name" value="SP0830-like"/>
    <property type="match status" value="1"/>
</dbReference>
<accession>A0ABW2S3J2</accession>
<dbReference type="PANTHER" id="PTHR36439:SF1">
    <property type="entry name" value="DUF1697 DOMAIN-CONTAINING PROTEIN"/>
    <property type="match status" value="1"/>
</dbReference>
<evidence type="ECO:0000313" key="1">
    <source>
        <dbReference type="EMBL" id="MFC7450635.1"/>
    </source>
</evidence>
<reference evidence="2" key="1">
    <citation type="journal article" date="2019" name="Int. J. Syst. Evol. Microbiol.">
        <title>The Global Catalogue of Microorganisms (GCM) 10K type strain sequencing project: providing services to taxonomists for standard genome sequencing and annotation.</title>
        <authorList>
            <consortium name="The Broad Institute Genomics Platform"/>
            <consortium name="The Broad Institute Genome Sequencing Center for Infectious Disease"/>
            <person name="Wu L."/>
            <person name="Ma J."/>
        </authorList>
    </citation>
    <scope>NUCLEOTIDE SEQUENCE [LARGE SCALE GENOMIC DNA]</scope>
    <source>
        <strain evidence="2">ICMP 19430</strain>
    </source>
</reference>
<dbReference type="PANTHER" id="PTHR36439">
    <property type="entry name" value="BLL4334 PROTEIN"/>
    <property type="match status" value="1"/>
</dbReference>
<evidence type="ECO:0000313" key="2">
    <source>
        <dbReference type="Proteomes" id="UP001596484"/>
    </source>
</evidence>
<dbReference type="PIRSF" id="PIRSF008502">
    <property type="entry name" value="UCP008502"/>
    <property type="match status" value="1"/>
</dbReference>
<organism evidence="1 2">
    <name type="scientific">Rhodococcus daqingensis</name>
    <dbReference type="NCBI Taxonomy" id="2479363"/>
    <lineage>
        <taxon>Bacteria</taxon>
        <taxon>Bacillati</taxon>
        <taxon>Actinomycetota</taxon>
        <taxon>Actinomycetes</taxon>
        <taxon>Mycobacteriales</taxon>
        <taxon>Nocardiaceae</taxon>
        <taxon>Rhodococcus</taxon>
    </lineage>
</organism>
<dbReference type="Gene3D" id="3.30.70.1260">
    <property type="entry name" value="bacterial protein sp0830 like"/>
    <property type="match status" value="1"/>
</dbReference>
<proteinExistence type="predicted"/>
<dbReference type="RefSeq" id="WP_378408723.1">
    <property type="nucleotide sequence ID" value="NZ_JBHTCS010000028.1"/>
</dbReference>
<keyword evidence="2" id="KW-1185">Reference proteome</keyword>
<dbReference type="EMBL" id="JBHTCS010000028">
    <property type="protein sequence ID" value="MFC7450635.1"/>
    <property type="molecule type" value="Genomic_DNA"/>
</dbReference>
<gene>
    <name evidence="1" type="ORF">ACFQS9_22300</name>
</gene>
<sequence>MARYIALLRGVNVGGINIKMADLKAAISDLGFDNVTTVLASGNVLFDSDRTDRAAIKSDIESCLRERFGYDAWIVLVDHPTLAAIVEAFPFEADREGWHPYVLLSSDPASLDDMFDAARSLALGDETVALGEGVLYWHVERGQTLQSPFGKLSAKVKYKSTTTNRNLRTLRKLL</sequence>
<protein>
    <submittedName>
        <fullName evidence="1">DUF1697 domain-containing protein</fullName>
    </submittedName>
</protein>
<name>A0ABW2S3J2_9NOCA</name>
<dbReference type="Pfam" id="PF08002">
    <property type="entry name" value="DUF1697"/>
    <property type="match status" value="1"/>
</dbReference>
<comment type="caution">
    <text evidence="1">The sequence shown here is derived from an EMBL/GenBank/DDBJ whole genome shotgun (WGS) entry which is preliminary data.</text>
</comment>
<dbReference type="Proteomes" id="UP001596484">
    <property type="component" value="Unassembled WGS sequence"/>
</dbReference>